<evidence type="ECO:0000256" key="2">
    <source>
        <dbReference type="ARBA" id="ARBA00023235"/>
    </source>
</evidence>
<dbReference type="EMBL" id="MHTJ01000002">
    <property type="protein sequence ID" value="OHA58931.1"/>
    <property type="molecule type" value="Genomic_DNA"/>
</dbReference>
<dbReference type="PANTHER" id="PTHR21600">
    <property type="entry name" value="MITOCHONDRIAL RNA PSEUDOURIDINE SYNTHASE"/>
    <property type="match status" value="1"/>
</dbReference>
<dbReference type="Proteomes" id="UP000177043">
    <property type="component" value="Unassembled WGS sequence"/>
</dbReference>
<sequence>MNFQPEIIYQDQDVLVINKPAGLAVHSDGHKAELTLADWVAGQFPQAVEVGEPMTLPDGRIIARPGIVHRLDRDTSGVMIIALNQPAFLWLKDQFQNRRAEKTYHAILYGQFADPDKEQTIDLPIGRSLRDPRVRVASKKAASNLREAVTVFRVLETIGDYSYVEAKPKTGRTHQLRTHFKALQHPIVCDHLYAKGKVCPPSLARQALHALRLKIALPGGSIKEFEAPLPDDIKTTLDNLRLSC</sequence>
<dbReference type="STRING" id="1802438.A2571_00965"/>
<keyword evidence="2 4" id="KW-0413">Isomerase</keyword>
<comment type="similarity">
    <text evidence="1 4">Belongs to the pseudouridine synthase RluA family.</text>
</comment>
<dbReference type="CDD" id="cd02869">
    <property type="entry name" value="PseudoU_synth_RluA_like"/>
    <property type="match status" value="1"/>
</dbReference>
<dbReference type="EC" id="5.4.99.-" evidence="4"/>
<evidence type="ECO:0000259" key="5">
    <source>
        <dbReference type="Pfam" id="PF00849"/>
    </source>
</evidence>
<evidence type="ECO:0000256" key="3">
    <source>
        <dbReference type="PIRSR" id="PIRSR606225-1"/>
    </source>
</evidence>
<name>A0A1G2QG34_9BACT</name>
<evidence type="ECO:0000256" key="4">
    <source>
        <dbReference type="RuleBase" id="RU362028"/>
    </source>
</evidence>
<proteinExistence type="inferred from homology"/>
<evidence type="ECO:0000313" key="6">
    <source>
        <dbReference type="EMBL" id="OHA58931.1"/>
    </source>
</evidence>
<dbReference type="SUPFAM" id="SSF55120">
    <property type="entry name" value="Pseudouridine synthase"/>
    <property type="match status" value="1"/>
</dbReference>
<gene>
    <name evidence="6" type="ORF">A2571_00965</name>
</gene>
<dbReference type="InterPro" id="IPR006145">
    <property type="entry name" value="PsdUridine_synth_RsuA/RluA"/>
</dbReference>
<dbReference type="Gene3D" id="3.30.2350.10">
    <property type="entry name" value="Pseudouridine synthase"/>
    <property type="match status" value="1"/>
</dbReference>
<comment type="function">
    <text evidence="4">Responsible for synthesis of pseudouridine from uracil.</text>
</comment>
<evidence type="ECO:0000313" key="7">
    <source>
        <dbReference type="Proteomes" id="UP000177043"/>
    </source>
</evidence>
<comment type="catalytic activity">
    <reaction evidence="4">
        <text>a uridine in RNA = a pseudouridine in RNA</text>
        <dbReference type="Rhea" id="RHEA:48348"/>
        <dbReference type="Rhea" id="RHEA-COMP:12068"/>
        <dbReference type="Rhea" id="RHEA-COMP:12069"/>
        <dbReference type="ChEBI" id="CHEBI:65314"/>
        <dbReference type="ChEBI" id="CHEBI:65315"/>
    </reaction>
</comment>
<dbReference type="GO" id="GO:0000455">
    <property type="term" value="P:enzyme-directed rRNA pseudouridine synthesis"/>
    <property type="evidence" value="ECO:0007669"/>
    <property type="project" value="TreeGrafter"/>
</dbReference>
<dbReference type="InterPro" id="IPR050188">
    <property type="entry name" value="RluA_PseudoU_synthase"/>
</dbReference>
<dbReference type="GO" id="GO:0009982">
    <property type="term" value="F:pseudouridine synthase activity"/>
    <property type="evidence" value="ECO:0007669"/>
    <property type="project" value="InterPro"/>
</dbReference>
<dbReference type="AlphaFoldDB" id="A0A1G2QG34"/>
<protein>
    <recommendedName>
        <fullName evidence="4">Pseudouridine synthase</fullName>
        <ecNumber evidence="4">5.4.99.-</ecNumber>
    </recommendedName>
</protein>
<evidence type="ECO:0000256" key="1">
    <source>
        <dbReference type="ARBA" id="ARBA00010876"/>
    </source>
</evidence>
<feature type="active site" evidence="3">
    <location>
        <position position="72"/>
    </location>
</feature>
<dbReference type="GO" id="GO:0140098">
    <property type="term" value="F:catalytic activity, acting on RNA"/>
    <property type="evidence" value="ECO:0007669"/>
    <property type="project" value="UniProtKB-ARBA"/>
</dbReference>
<feature type="domain" description="Pseudouridine synthase RsuA/RluA-like" evidence="5">
    <location>
        <begin position="13"/>
        <end position="181"/>
    </location>
</feature>
<dbReference type="PROSITE" id="PS01129">
    <property type="entry name" value="PSI_RLU"/>
    <property type="match status" value="1"/>
</dbReference>
<dbReference type="InterPro" id="IPR006224">
    <property type="entry name" value="PsdUridine_synth_RluA-like_CS"/>
</dbReference>
<accession>A0A1G2QG34</accession>
<dbReference type="GO" id="GO:0003723">
    <property type="term" value="F:RNA binding"/>
    <property type="evidence" value="ECO:0007669"/>
    <property type="project" value="InterPro"/>
</dbReference>
<dbReference type="Pfam" id="PF00849">
    <property type="entry name" value="PseudoU_synth_2"/>
    <property type="match status" value="1"/>
</dbReference>
<reference evidence="6 7" key="1">
    <citation type="journal article" date="2016" name="Nat. Commun.">
        <title>Thousands of microbial genomes shed light on interconnected biogeochemical processes in an aquifer system.</title>
        <authorList>
            <person name="Anantharaman K."/>
            <person name="Brown C.T."/>
            <person name="Hug L.A."/>
            <person name="Sharon I."/>
            <person name="Castelle C.J."/>
            <person name="Probst A.J."/>
            <person name="Thomas B.C."/>
            <person name="Singh A."/>
            <person name="Wilkins M.J."/>
            <person name="Karaoz U."/>
            <person name="Brodie E.L."/>
            <person name="Williams K.H."/>
            <person name="Hubbard S.S."/>
            <person name="Banfield J.F."/>
        </authorList>
    </citation>
    <scope>NUCLEOTIDE SEQUENCE [LARGE SCALE GENOMIC DNA]</scope>
</reference>
<comment type="caution">
    <text evidence="6">The sequence shown here is derived from an EMBL/GenBank/DDBJ whole genome shotgun (WGS) entry which is preliminary data.</text>
</comment>
<dbReference type="InterPro" id="IPR006225">
    <property type="entry name" value="PsdUridine_synth_RluC/D"/>
</dbReference>
<dbReference type="NCBIfam" id="TIGR00005">
    <property type="entry name" value="rluA_subfam"/>
    <property type="match status" value="1"/>
</dbReference>
<organism evidence="6 7">
    <name type="scientific">Candidatus Vogelbacteria bacterium RIFOXYD1_FULL_44_32</name>
    <dbReference type="NCBI Taxonomy" id="1802438"/>
    <lineage>
        <taxon>Bacteria</taxon>
        <taxon>Candidatus Vogeliibacteriota</taxon>
    </lineage>
</organism>
<dbReference type="PANTHER" id="PTHR21600:SF44">
    <property type="entry name" value="RIBOSOMAL LARGE SUBUNIT PSEUDOURIDINE SYNTHASE D"/>
    <property type="match status" value="1"/>
</dbReference>
<dbReference type="InterPro" id="IPR020103">
    <property type="entry name" value="PsdUridine_synth_cat_dom_sf"/>
</dbReference>